<dbReference type="AlphaFoldDB" id="A0A6P0D9L4"/>
<accession>A0A6P0D9L4</accession>
<dbReference type="RefSeq" id="WP_131591088.1">
    <property type="nucleotide sequence ID" value="NZ_WXXP01000002.1"/>
</dbReference>
<protein>
    <recommendedName>
        <fullName evidence="3">TniQ family protein</fullName>
    </recommendedName>
</protein>
<gene>
    <name evidence="1" type="ORF">GUK36_03790</name>
</gene>
<evidence type="ECO:0000313" key="1">
    <source>
        <dbReference type="EMBL" id="NEK48546.1"/>
    </source>
</evidence>
<dbReference type="Proteomes" id="UP000471409">
    <property type="component" value="Unassembled WGS sequence"/>
</dbReference>
<organism evidence="1 2">
    <name type="scientific">Rhizobium leguminosarum</name>
    <dbReference type="NCBI Taxonomy" id="384"/>
    <lineage>
        <taxon>Bacteria</taxon>
        <taxon>Pseudomonadati</taxon>
        <taxon>Pseudomonadota</taxon>
        <taxon>Alphaproteobacteria</taxon>
        <taxon>Hyphomicrobiales</taxon>
        <taxon>Rhizobiaceae</taxon>
        <taxon>Rhizobium/Agrobacterium group</taxon>
        <taxon>Rhizobium</taxon>
    </lineage>
</organism>
<sequence>MKLYQDPETIPLLAMGPKRSFVLSSEPAEEEGLLNYLHRLVALNGFRDMNIIHQLLGEGRFPRSWSHFSLALGRLDPEKLSMLTGVESSQLEFLNYKKYAKLVEFFGTAITPGYLSRIRRVSPSFLDNCGYQKAIWGMRCFSFDLNSMERLIDCCPHCGKTLAYRFSAGPCYCALCGGDLRAGPKEIVPISSPRAIDFLRYLVDPAPDADKSWDRPERLRCLSRSEIFATIVTLGNLLECEKLGGIDEAVLTRGEQFDLSHDTLIEATEAVLGWPDGFHSATEKVRSVKRHLVNRGHPLLPGIPRGMKSLKTFLKEEMGRSGSWKTRQHNFTSDRGKATRIHYLFPKSVEADVRALGLPRAEVLEIYRTGAAICPAPELRNELSAPGKSEGVHIVDFLERVPEGSDGVRLRDLVIASRSSRHPWAAVFDAVFKGDVRITQARCQPFARRFYTQDAVKLTEICVAANPQVDASTEISKIEAAFYLSTGTGMILSLRQAGLLPSEKLTLQDVWKFQDQFITTSEILSRMRAAGERTTIRDLWCRIDSVGLERAATGLGVLRRDEGEVFLSCAKDAAGS</sequence>
<dbReference type="EMBL" id="WXXP01000002">
    <property type="protein sequence ID" value="NEK48546.1"/>
    <property type="molecule type" value="Genomic_DNA"/>
</dbReference>
<proteinExistence type="predicted"/>
<evidence type="ECO:0000313" key="2">
    <source>
        <dbReference type="Proteomes" id="UP000471409"/>
    </source>
</evidence>
<name>A0A6P0D9L4_RHILE</name>
<reference evidence="1 2" key="1">
    <citation type="submission" date="2020-01" db="EMBL/GenBank/DDBJ databases">
        <title>Rhizobium genotypes associated with high levels of biological nitrogen fixation by grain legumes in a temperate-maritime cropping system.</title>
        <authorList>
            <person name="Maluk M."/>
            <person name="Francesc Ferrando Molina F."/>
            <person name="Lopez Del Egido L."/>
            <person name="Lafos M."/>
            <person name="Langarica-Fuentes A."/>
            <person name="Gebre Yohannes G."/>
            <person name="Young M.W."/>
            <person name="Martin P."/>
            <person name="Gantlett R."/>
            <person name="Kenicer G."/>
            <person name="Hawes C."/>
            <person name="Begg G.S."/>
            <person name="Quilliam R.S."/>
            <person name="Squire G.R."/>
            <person name="Poole P.S."/>
            <person name="Young P.W."/>
            <person name="Iannetta P.M."/>
            <person name="James E.K."/>
        </authorList>
    </citation>
    <scope>NUCLEOTIDE SEQUENCE [LARGE SCALE GENOMIC DNA]</scope>
    <source>
        <strain evidence="1 2">JHI944</strain>
    </source>
</reference>
<evidence type="ECO:0008006" key="3">
    <source>
        <dbReference type="Google" id="ProtNLM"/>
    </source>
</evidence>
<comment type="caution">
    <text evidence="1">The sequence shown here is derived from an EMBL/GenBank/DDBJ whole genome shotgun (WGS) entry which is preliminary data.</text>
</comment>